<dbReference type="AlphaFoldDB" id="A0A9X2E1F7"/>
<evidence type="ECO:0000313" key="2">
    <source>
        <dbReference type="EMBL" id="MCM6764136.1"/>
    </source>
</evidence>
<protein>
    <submittedName>
        <fullName evidence="2">Uncharacterized protein</fullName>
    </submittedName>
</protein>
<dbReference type="Proteomes" id="UP001155240">
    <property type="component" value="Unassembled WGS sequence"/>
</dbReference>
<sequence>MHLFEIGDGRWAARDTPSAAARGFVVQVDDADTPYFTAHAFHIVRSLGEHLGDHASREDALAAIVRHAARTSHVARSEPSPSRIVEHRGHRH</sequence>
<keyword evidence="3" id="KW-1185">Reference proteome</keyword>
<evidence type="ECO:0000256" key="1">
    <source>
        <dbReference type="SAM" id="MobiDB-lite"/>
    </source>
</evidence>
<evidence type="ECO:0000313" key="3">
    <source>
        <dbReference type="Proteomes" id="UP001155240"/>
    </source>
</evidence>
<dbReference type="RefSeq" id="WP_251947922.1">
    <property type="nucleotide sequence ID" value="NZ_JAMRYM010000113.1"/>
</dbReference>
<gene>
    <name evidence="2" type="ORF">NB037_17110</name>
</gene>
<feature type="region of interest" description="Disordered" evidence="1">
    <location>
        <begin position="71"/>
        <end position="92"/>
    </location>
</feature>
<comment type="caution">
    <text evidence="2">The sequence shown here is derived from an EMBL/GenBank/DDBJ whole genome shotgun (WGS) entry which is preliminary data.</text>
</comment>
<organism evidence="2 3">
    <name type="scientific">Rathayibacter rubneri</name>
    <dbReference type="NCBI Taxonomy" id="2950106"/>
    <lineage>
        <taxon>Bacteria</taxon>
        <taxon>Bacillati</taxon>
        <taxon>Actinomycetota</taxon>
        <taxon>Actinomycetes</taxon>
        <taxon>Micrococcales</taxon>
        <taxon>Microbacteriaceae</taxon>
        <taxon>Rathayibacter</taxon>
    </lineage>
</organism>
<proteinExistence type="predicted"/>
<name>A0A9X2E1F7_9MICO</name>
<accession>A0A9X2E1F7</accession>
<reference evidence="2" key="1">
    <citation type="submission" date="2022-06" db="EMBL/GenBank/DDBJ databases">
        <title>Whole genome shotgun sequencing (WGS) of Rathayibacter sp. ZW T2_19, isolated from stored onions (Allium cepa).</title>
        <authorList>
            <person name="Stoll D.A."/>
            <person name="Huch M."/>
        </authorList>
    </citation>
    <scope>NUCLEOTIDE SEQUENCE</scope>
    <source>
        <strain evidence="2">ZW T2_19</strain>
    </source>
</reference>
<dbReference type="EMBL" id="JAMRYM010000113">
    <property type="protein sequence ID" value="MCM6764136.1"/>
    <property type="molecule type" value="Genomic_DNA"/>
</dbReference>